<name>A0A7X5QZ11_9MICO</name>
<dbReference type="AlphaFoldDB" id="A0A7X5QZ11"/>
<organism evidence="1 2">
    <name type="scientific">Lysinibacter cavernae</name>
    <dbReference type="NCBI Taxonomy" id="1640652"/>
    <lineage>
        <taxon>Bacteria</taxon>
        <taxon>Bacillati</taxon>
        <taxon>Actinomycetota</taxon>
        <taxon>Actinomycetes</taxon>
        <taxon>Micrococcales</taxon>
        <taxon>Microbacteriaceae</taxon>
        <taxon>Lysinibacter</taxon>
    </lineage>
</organism>
<dbReference type="RefSeq" id="WP_167147256.1">
    <property type="nucleotide sequence ID" value="NZ_JAAMOX010000001.1"/>
</dbReference>
<evidence type="ECO:0000313" key="2">
    <source>
        <dbReference type="Proteomes" id="UP000541033"/>
    </source>
</evidence>
<proteinExistence type="predicted"/>
<dbReference type="EMBL" id="JAAMOX010000001">
    <property type="protein sequence ID" value="NIH52549.1"/>
    <property type="molecule type" value="Genomic_DNA"/>
</dbReference>
<comment type="caution">
    <text evidence="1">The sequence shown here is derived from an EMBL/GenBank/DDBJ whole genome shotgun (WGS) entry which is preliminary data.</text>
</comment>
<evidence type="ECO:0000313" key="1">
    <source>
        <dbReference type="EMBL" id="NIH52549.1"/>
    </source>
</evidence>
<protein>
    <submittedName>
        <fullName evidence="1">Uncharacterized protein</fullName>
    </submittedName>
</protein>
<accession>A0A7X5QZ11</accession>
<sequence>MATKTTKTTTPTKAEYDFDSWTDDAEEKAIAAIVPDVRYIIVGDTFVGRFADKVTVELPLKLSLDIINELAALSDDPLEQLVFLLTKLGGAEAAAEFTKHDVAETAVLASKFFTILQRVTQASLPE</sequence>
<dbReference type="Proteomes" id="UP000541033">
    <property type="component" value="Unassembled WGS sequence"/>
</dbReference>
<keyword evidence="2" id="KW-1185">Reference proteome</keyword>
<reference evidence="1 2" key="1">
    <citation type="submission" date="2020-02" db="EMBL/GenBank/DDBJ databases">
        <title>Sequencing the genomes of 1000 actinobacteria strains.</title>
        <authorList>
            <person name="Klenk H.-P."/>
        </authorList>
    </citation>
    <scope>NUCLEOTIDE SEQUENCE [LARGE SCALE GENOMIC DNA]</scope>
    <source>
        <strain evidence="1 2">DSM 27960</strain>
    </source>
</reference>
<gene>
    <name evidence="1" type="ORF">FHX76_000417</name>
</gene>